<gene>
    <name evidence="13" type="ORF">BOKJ2_LOCUS558</name>
</gene>
<evidence type="ECO:0000256" key="3">
    <source>
        <dbReference type="ARBA" id="ARBA00022737"/>
    </source>
</evidence>
<evidence type="ECO:0000256" key="5">
    <source>
        <dbReference type="ARBA" id="ARBA00022833"/>
    </source>
</evidence>
<feature type="region of interest" description="Disordered" evidence="11">
    <location>
        <begin position="72"/>
        <end position="103"/>
    </location>
</feature>
<dbReference type="PANTHER" id="PTHR23235">
    <property type="entry name" value="KRUEPPEL-LIKE TRANSCRIPTION FACTOR"/>
    <property type="match status" value="1"/>
</dbReference>
<dbReference type="EMBL" id="CAJFCW020000001">
    <property type="protein sequence ID" value="CAG9079635.1"/>
    <property type="molecule type" value="Genomic_DNA"/>
</dbReference>
<feature type="domain" description="C2H2-type" evidence="12">
    <location>
        <begin position="130"/>
        <end position="157"/>
    </location>
</feature>
<dbReference type="PROSITE" id="PS00028">
    <property type="entry name" value="ZINC_FINGER_C2H2_1"/>
    <property type="match status" value="2"/>
</dbReference>
<keyword evidence="4 10" id="KW-0863">Zinc-finger</keyword>
<dbReference type="EMBL" id="CAJFDH010000001">
    <property type="protein sequence ID" value="CAD5205874.1"/>
    <property type="molecule type" value="Genomic_DNA"/>
</dbReference>
<protein>
    <recommendedName>
        <fullName evidence="12">C2H2-type domain-containing protein</fullName>
    </recommendedName>
</protein>
<evidence type="ECO:0000256" key="1">
    <source>
        <dbReference type="ARBA" id="ARBA00004123"/>
    </source>
</evidence>
<dbReference type="PROSITE" id="PS50157">
    <property type="entry name" value="ZINC_FINGER_C2H2_2"/>
    <property type="match status" value="3"/>
</dbReference>
<reference evidence="13" key="1">
    <citation type="submission" date="2020-09" db="EMBL/GenBank/DDBJ databases">
        <authorList>
            <person name="Kikuchi T."/>
        </authorList>
    </citation>
    <scope>NUCLEOTIDE SEQUENCE</scope>
    <source>
        <strain evidence="13">SH1</strain>
    </source>
</reference>
<keyword evidence="8" id="KW-0804">Transcription</keyword>
<evidence type="ECO:0000256" key="10">
    <source>
        <dbReference type="PROSITE-ProRule" id="PRU00042"/>
    </source>
</evidence>
<feature type="compositionally biased region" description="Low complexity" evidence="11">
    <location>
        <begin position="76"/>
        <end position="94"/>
    </location>
</feature>
<organism evidence="13 14">
    <name type="scientific">Bursaphelenchus okinawaensis</name>
    <dbReference type="NCBI Taxonomy" id="465554"/>
    <lineage>
        <taxon>Eukaryota</taxon>
        <taxon>Metazoa</taxon>
        <taxon>Ecdysozoa</taxon>
        <taxon>Nematoda</taxon>
        <taxon>Chromadorea</taxon>
        <taxon>Rhabditida</taxon>
        <taxon>Tylenchina</taxon>
        <taxon>Tylenchomorpha</taxon>
        <taxon>Aphelenchoidea</taxon>
        <taxon>Aphelenchoididae</taxon>
        <taxon>Bursaphelenchus</taxon>
    </lineage>
</organism>
<dbReference type="GO" id="GO:0000978">
    <property type="term" value="F:RNA polymerase II cis-regulatory region sequence-specific DNA binding"/>
    <property type="evidence" value="ECO:0007669"/>
    <property type="project" value="TreeGrafter"/>
</dbReference>
<dbReference type="Proteomes" id="UP000783686">
    <property type="component" value="Unassembled WGS sequence"/>
</dbReference>
<evidence type="ECO:0000256" key="9">
    <source>
        <dbReference type="ARBA" id="ARBA00023242"/>
    </source>
</evidence>
<evidence type="ECO:0000313" key="14">
    <source>
        <dbReference type="Proteomes" id="UP000614601"/>
    </source>
</evidence>
<dbReference type="InterPro" id="IPR013087">
    <property type="entry name" value="Znf_C2H2_type"/>
</dbReference>
<keyword evidence="14" id="KW-1185">Reference proteome</keyword>
<evidence type="ECO:0000313" key="13">
    <source>
        <dbReference type="EMBL" id="CAD5205874.1"/>
    </source>
</evidence>
<dbReference type="Proteomes" id="UP000614601">
    <property type="component" value="Unassembled WGS sequence"/>
</dbReference>
<accession>A0A811JRH7</accession>
<feature type="domain" description="C2H2-type" evidence="12">
    <location>
        <begin position="158"/>
        <end position="185"/>
    </location>
</feature>
<feature type="region of interest" description="Disordered" evidence="11">
    <location>
        <begin position="114"/>
        <end position="133"/>
    </location>
</feature>
<keyword evidence="6" id="KW-0805">Transcription regulation</keyword>
<keyword evidence="5" id="KW-0862">Zinc</keyword>
<dbReference type="FunFam" id="3.30.160.60:FF:001289">
    <property type="entry name" value="Zinc finger protein 574"/>
    <property type="match status" value="1"/>
</dbReference>
<evidence type="ECO:0000259" key="12">
    <source>
        <dbReference type="PROSITE" id="PS50157"/>
    </source>
</evidence>
<keyword evidence="3" id="KW-0677">Repeat</keyword>
<comment type="subcellular location">
    <subcellularLocation>
        <location evidence="1">Nucleus</location>
    </subcellularLocation>
</comment>
<evidence type="ECO:0000256" key="11">
    <source>
        <dbReference type="SAM" id="MobiDB-lite"/>
    </source>
</evidence>
<keyword evidence="7" id="KW-0238">DNA-binding</keyword>
<evidence type="ECO:0000256" key="2">
    <source>
        <dbReference type="ARBA" id="ARBA00022723"/>
    </source>
</evidence>
<dbReference type="PANTHER" id="PTHR23235:SF120">
    <property type="entry name" value="KRUPPEL-LIKE FACTOR 15"/>
    <property type="match status" value="1"/>
</dbReference>
<dbReference type="InterPro" id="IPR036236">
    <property type="entry name" value="Znf_C2H2_sf"/>
</dbReference>
<sequence length="231" mass="26314">MPFSALNGYQQPSTAFLPVFNPLAPLSIPLVQMLQNCNNISPNTSYLSSPVTPNPVDFWLRLNEVRRQSMVNNGMSSSSSTPAKATSESPSSSKQKSESPSDFRRIETLIQFDEVKKENEPSSSGKDNGRECPKCGKHFTRPWLLQGHIRTHTGERPFKCDICTKAFADKSNLRAHRQTHCKEKKYICQRCHKGFALKSYLSKHQESSCNSRHMKLPPMLPFFYQHKQEYS</sequence>
<dbReference type="OrthoDB" id="5428132at2759"/>
<feature type="domain" description="C2H2-type" evidence="12">
    <location>
        <begin position="186"/>
        <end position="218"/>
    </location>
</feature>
<evidence type="ECO:0000256" key="7">
    <source>
        <dbReference type="ARBA" id="ARBA00023125"/>
    </source>
</evidence>
<dbReference type="Gene3D" id="3.30.160.60">
    <property type="entry name" value="Classic Zinc Finger"/>
    <property type="match status" value="2"/>
</dbReference>
<keyword evidence="2" id="KW-0479">Metal-binding</keyword>
<comment type="caution">
    <text evidence="13">The sequence shown here is derived from an EMBL/GenBank/DDBJ whole genome shotgun (WGS) entry which is preliminary data.</text>
</comment>
<evidence type="ECO:0000256" key="4">
    <source>
        <dbReference type="ARBA" id="ARBA00022771"/>
    </source>
</evidence>
<evidence type="ECO:0000256" key="6">
    <source>
        <dbReference type="ARBA" id="ARBA00023015"/>
    </source>
</evidence>
<proteinExistence type="predicted"/>
<dbReference type="FunFam" id="3.30.160.60:FF:001009">
    <property type="entry name" value="Zinc finger protein 26"/>
    <property type="match status" value="1"/>
</dbReference>
<name>A0A811JRH7_9BILA</name>
<dbReference type="Pfam" id="PF00096">
    <property type="entry name" value="zf-C2H2"/>
    <property type="match status" value="2"/>
</dbReference>
<dbReference type="AlphaFoldDB" id="A0A811JRH7"/>
<keyword evidence="9" id="KW-0539">Nucleus</keyword>
<dbReference type="GO" id="GO:0000981">
    <property type="term" value="F:DNA-binding transcription factor activity, RNA polymerase II-specific"/>
    <property type="evidence" value="ECO:0007669"/>
    <property type="project" value="TreeGrafter"/>
</dbReference>
<dbReference type="GO" id="GO:0008270">
    <property type="term" value="F:zinc ion binding"/>
    <property type="evidence" value="ECO:0007669"/>
    <property type="project" value="UniProtKB-KW"/>
</dbReference>
<evidence type="ECO:0000256" key="8">
    <source>
        <dbReference type="ARBA" id="ARBA00023163"/>
    </source>
</evidence>
<dbReference type="SMART" id="SM00355">
    <property type="entry name" value="ZnF_C2H2"/>
    <property type="match status" value="3"/>
</dbReference>
<dbReference type="SUPFAM" id="SSF57667">
    <property type="entry name" value="beta-beta-alpha zinc fingers"/>
    <property type="match status" value="2"/>
</dbReference>
<dbReference type="GO" id="GO:0005634">
    <property type="term" value="C:nucleus"/>
    <property type="evidence" value="ECO:0007669"/>
    <property type="project" value="UniProtKB-SubCell"/>
</dbReference>